<dbReference type="SUPFAM" id="SSF53474">
    <property type="entry name" value="alpha/beta-Hydrolases"/>
    <property type="match status" value="1"/>
</dbReference>
<organism evidence="2 3">
    <name type="scientific">Algoriphagus zhangzhouensis</name>
    <dbReference type="NCBI Taxonomy" id="1073327"/>
    <lineage>
        <taxon>Bacteria</taxon>
        <taxon>Pseudomonadati</taxon>
        <taxon>Bacteroidota</taxon>
        <taxon>Cytophagia</taxon>
        <taxon>Cytophagales</taxon>
        <taxon>Cyclobacteriaceae</taxon>
        <taxon>Algoriphagus</taxon>
    </lineage>
</organism>
<dbReference type="STRING" id="1073327.SAMN04488108_2133"/>
<evidence type="ECO:0000313" key="3">
    <source>
        <dbReference type="Proteomes" id="UP000184609"/>
    </source>
</evidence>
<sequence>MKKLLSSFFLSLILFVSLAFQSFAQVDTVSTFSKSMNKEIKAVVISPENLDPNQDYPVTYLLHGYSGNYKSWIDGVPQLVDLAEEYQMIIVTPDGNFDSWYWDSPEKADSKYETYISKELVEFMDEKYPTLASKEGRAITGLSMGGHGALYLAFRHQDVYGVAGSQSGGVDITPFPENWNMKTYLGEKSKYPERWEEYSVLGQLHLLSRNNLPIIIHCGTDDFFYQANLKLHEELTYLNIPHTFTANPGGHNWEYWEESVQYHLLYFKNYFESKKTKD</sequence>
<keyword evidence="2" id="KW-0378">Hydrolase</keyword>
<keyword evidence="1" id="KW-0732">Signal</keyword>
<dbReference type="PANTHER" id="PTHR48098">
    <property type="entry name" value="ENTEROCHELIN ESTERASE-RELATED"/>
    <property type="match status" value="1"/>
</dbReference>
<dbReference type="RefSeq" id="WP_073571799.1">
    <property type="nucleotide sequence ID" value="NZ_FRXN01000003.1"/>
</dbReference>
<dbReference type="AlphaFoldDB" id="A0A1M7ZCF0"/>
<dbReference type="PANTHER" id="PTHR48098:SF1">
    <property type="entry name" value="DIACYLGLYCEROL ACYLTRANSFERASE_MYCOLYLTRANSFERASE AG85A"/>
    <property type="match status" value="1"/>
</dbReference>
<dbReference type="GO" id="GO:0016787">
    <property type="term" value="F:hydrolase activity"/>
    <property type="evidence" value="ECO:0007669"/>
    <property type="project" value="UniProtKB-KW"/>
</dbReference>
<feature type="signal peptide" evidence="1">
    <location>
        <begin position="1"/>
        <end position="24"/>
    </location>
</feature>
<dbReference type="InterPro" id="IPR000801">
    <property type="entry name" value="Esterase-like"/>
</dbReference>
<name>A0A1M7ZCF0_9BACT</name>
<dbReference type="InterPro" id="IPR050583">
    <property type="entry name" value="Mycobacterial_A85_antigen"/>
</dbReference>
<evidence type="ECO:0000313" key="2">
    <source>
        <dbReference type="EMBL" id="SHO62522.1"/>
    </source>
</evidence>
<dbReference type="InterPro" id="IPR029058">
    <property type="entry name" value="AB_hydrolase_fold"/>
</dbReference>
<dbReference type="Pfam" id="PF00756">
    <property type="entry name" value="Esterase"/>
    <property type="match status" value="1"/>
</dbReference>
<proteinExistence type="predicted"/>
<dbReference type="Gene3D" id="3.40.50.1820">
    <property type="entry name" value="alpha/beta hydrolase"/>
    <property type="match status" value="1"/>
</dbReference>
<keyword evidence="3" id="KW-1185">Reference proteome</keyword>
<dbReference type="GO" id="GO:0016747">
    <property type="term" value="F:acyltransferase activity, transferring groups other than amino-acyl groups"/>
    <property type="evidence" value="ECO:0007669"/>
    <property type="project" value="TreeGrafter"/>
</dbReference>
<accession>A0A1M7ZCF0</accession>
<reference evidence="3" key="1">
    <citation type="submission" date="2016-12" db="EMBL/GenBank/DDBJ databases">
        <authorList>
            <person name="Varghese N."/>
            <person name="Submissions S."/>
        </authorList>
    </citation>
    <scope>NUCLEOTIDE SEQUENCE [LARGE SCALE GENOMIC DNA]</scope>
    <source>
        <strain evidence="3">DSM 25035</strain>
    </source>
</reference>
<feature type="chain" id="PRO_5012071102" evidence="1">
    <location>
        <begin position="25"/>
        <end position="278"/>
    </location>
</feature>
<evidence type="ECO:0000256" key="1">
    <source>
        <dbReference type="SAM" id="SignalP"/>
    </source>
</evidence>
<gene>
    <name evidence="2" type="ORF">SAMN04488108_2133</name>
</gene>
<protein>
    <submittedName>
        <fullName evidence="2">S-formylglutathione hydrolase FrmB</fullName>
    </submittedName>
</protein>
<dbReference type="EMBL" id="FRXN01000003">
    <property type="protein sequence ID" value="SHO62522.1"/>
    <property type="molecule type" value="Genomic_DNA"/>
</dbReference>
<dbReference type="Proteomes" id="UP000184609">
    <property type="component" value="Unassembled WGS sequence"/>
</dbReference>